<evidence type="ECO:0000313" key="2">
    <source>
        <dbReference type="Proteomes" id="UP000295680"/>
    </source>
</evidence>
<protein>
    <submittedName>
        <fullName evidence="1">Helix-turn-helix protein</fullName>
    </submittedName>
</protein>
<proteinExistence type="predicted"/>
<dbReference type="Proteomes" id="UP000295680">
    <property type="component" value="Unassembled WGS sequence"/>
</dbReference>
<name>A0A4R2JIE9_9PSEU</name>
<dbReference type="Gene3D" id="1.10.260.40">
    <property type="entry name" value="lambda repressor-like DNA-binding domains"/>
    <property type="match status" value="1"/>
</dbReference>
<gene>
    <name evidence="1" type="ORF">EV192_106233</name>
</gene>
<evidence type="ECO:0000313" key="1">
    <source>
        <dbReference type="EMBL" id="TCO56758.1"/>
    </source>
</evidence>
<dbReference type="AlphaFoldDB" id="A0A4R2JIE9"/>
<sequence length="512" mass="56536">MTTKTARRQCRGCSSRLAADNRSALCVRCVRRRHMATAPVLPDSFWDVEELYAAFATRDFGRVLRAYRRACGPDVRQSDVARWLGITQGQVSRIERRHSLADDLVKVDGWAKALHIPQRCLWFTLTIESHDAYQSVDDDPILPSSHREEGDEVRRRGFLKVVTTTGVGVVGGSLLTGSESRRQATASPNTVGNADVEIVREMTKAFRTIDNRHGGGHGHVRAAARSYLESTAEPLLRNGRGRSKTEAQLLCASAELYQLAGWMSYDTGHLADGASYLRKALRLCNDAQDDALTAEMQAAMSHHAAFFSQTNEFLSPNIKAQDRVHGAGSAVDLAMAARQSAKRSGLWALQSETAAMEAHGLALQKDRKGSISALRDAENHFSRIAGQESPAWLGYFDAAYLSAKFAHTLRDLGLTRDAEGFARRSLEMNDGYERGRLFNTILLASIVAEQGRVEEACFIGEQAVQMAESVRSVRVIYNLADLGQRLAEHRNSDIVQTLFRKMSDRGIPTPTS</sequence>
<dbReference type="InterPro" id="IPR001387">
    <property type="entry name" value="Cro/C1-type_HTH"/>
</dbReference>
<dbReference type="InterPro" id="IPR010982">
    <property type="entry name" value="Lambda_DNA-bd_dom_sf"/>
</dbReference>
<dbReference type="SUPFAM" id="SSF48452">
    <property type="entry name" value="TPR-like"/>
    <property type="match status" value="1"/>
</dbReference>
<dbReference type="SUPFAM" id="SSF47413">
    <property type="entry name" value="lambda repressor-like DNA-binding domains"/>
    <property type="match status" value="1"/>
</dbReference>
<keyword evidence="2" id="KW-1185">Reference proteome</keyword>
<reference evidence="1 2" key="1">
    <citation type="submission" date="2019-03" db="EMBL/GenBank/DDBJ databases">
        <title>Genomic Encyclopedia of Type Strains, Phase IV (KMG-IV): sequencing the most valuable type-strain genomes for metagenomic binning, comparative biology and taxonomic classification.</title>
        <authorList>
            <person name="Goeker M."/>
        </authorList>
    </citation>
    <scope>NUCLEOTIDE SEQUENCE [LARGE SCALE GENOMIC DNA]</scope>
    <source>
        <strain evidence="1 2">DSM 45934</strain>
    </source>
</reference>
<dbReference type="GO" id="GO:0003677">
    <property type="term" value="F:DNA binding"/>
    <property type="evidence" value="ECO:0007669"/>
    <property type="project" value="InterPro"/>
</dbReference>
<dbReference type="EMBL" id="SLWS01000006">
    <property type="protein sequence ID" value="TCO56758.1"/>
    <property type="molecule type" value="Genomic_DNA"/>
</dbReference>
<organism evidence="1 2">
    <name type="scientific">Actinocrispum wychmicini</name>
    <dbReference type="NCBI Taxonomy" id="1213861"/>
    <lineage>
        <taxon>Bacteria</taxon>
        <taxon>Bacillati</taxon>
        <taxon>Actinomycetota</taxon>
        <taxon>Actinomycetes</taxon>
        <taxon>Pseudonocardiales</taxon>
        <taxon>Pseudonocardiaceae</taxon>
        <taxon>Actinocrispum</taxon>
    </lineage>
</organism>
<dbReference type="InterPro" id="IPR011990">
    <property type="entry name" value="TPR-like_helical_dom_sf"/>
</dbReference>
<accession>A0A4R2JIE9</accession>
<dbReference type="CDD" id="cd00093">
    <property type="entry name" value="HTH_XRE"/>
    <property type="match status" value="1"/>
</dbReference>
<comment type="caution">
    <text evidence="1">The sequence shown here is derived from an EMBL/GenBank/DDBJ whole genome shotgun (WGS) entry which is preliminary data.</text>
</comment>